<dbReference type="InterPro" id="IPR043081">
    <property type="entry name" value="ApoC-1_sf"/>
</dbReference>
<keyword evidence="8" id="KW-1185">Reference proteome</keyword>
<reference evidence="9" key="1">
    <citation type="submission" date="2025-08" db="UniProtKB">
        <authorList>
            <consortium name="RefSeq"/>
        </authorList>
    </citation>
    <scope>IDENTIFICATION</scope>
    <source>
        <tissue evidence="9">Liver</tissue>
    </source>
</reference>
<protein>
    <submittedName>
        <fullName evidence="9">Apolipoprotein C-I</fullName>
    </submittedName>
</protein>
<gene>
    <name evidence="9" type="primary">LOC103047971</name>
</gene>
<evidence type="ECO:0000256" key="7">
    <source>
        <dbReference type="SAM" id="SignalP"/>
    </source>
</evidence>
<feature type="signal peptide" evidence="7">
    <location>
        <begin position="1"/>
        <end position="19"/>
    </location>
</feature>
<dbReference type="OrthoDB" id="8941712at2759"/>
<dbReference type="GO" id="GO:0005504">
    <property type="term" value="F:fatty acid binding"/>
    <property type="evidence" value="ECO:0007669"/>
    <property type="project" value="TreeGrafter"/>
</dbReference>
<dbReference type="GO" id="GO:0006869">
    <property type="term" value="P:lipid transport"/>
    <property type="evidence" value="ECO:0007669"/>
    <property type="project" value="UniProtKB-KW"/>
</dbReference>
<evidence type="ECO:0000313" key="9">
    <source>
        <dbReference type="RefSeq" id="XP_007421571.1"/>
    </source>
</evidence>
<dbReference type="Gene3D" id="4.10.260.30">
    <property type="entry name" value="Apolipoprotein C-I"/>
    <property type="match status" value="1"/>
</dbReference>
<evidence type="ECO:0000256" key="5">
    <source>
        <dbReference type="ARBA" id="ARBA00022729"/>
    </source>
</evidence>
<evidence type="ECO:0000256" key="1">
    <source>
        <dbReference type="ARBA" id="ARBA00004613"/>
    </source>
</evidence>
<dbReference type="GO" id="GO:0004859">
    <property type="term" value="F:phospholipase inhibitor activity"/>
    <property type="evidence" value="ECO:0007669"/>
    <property type="project" value="TreeGrafter"/>
</dbReference>
<dbReference type="GO" id="GO:0010916">
    <property type="term" value="P:negative regulation of very-low-density lipoprotein particle clearance"/>
    <property type="evidence" value="ECO:0007669"/>
    <property type="project" value="TreeGrafter"/>
</dbReference>
<evidence type="ECO:0000256" key="6">
    <source>
        <dbReference type="ARBA" id="ARBA00023055"/>
    </source>
</evidence>
<keyword evidence="4" id="KW-0964">Secreted</keyword>
<accession>A0A9F2MW83</accession>
<keyword evidence="3" id="KW-0813">Transport</keyword>
<dbReference type="RefSeq" id="XP_007421571.1">
    <property type="nucleotide sequence ID" value="XM_007421509.3"/>
</dbReference>
<dbReference type="AlphaFoldDB" id="A0A9F2MW83"/>
<dbReference type="GO" id="GO:0034447">
    <property type="term" value="P:very-low-density lipoprotein particle clearance"/>
    <property type="evidence" value="ECO:0007669"/>
    <property type="project" value="TreeGrafter"/>
</dbReference>
<dbReference type="GeneID" id="103047971"/>
<dbReference type="InterPro" id="IPR006781">
    <property type="entry name" value="ApoC-I"/>
</dbReference>
<dbReference type="PANTHER" id="PTHR16565:SF2">
    <property type="entry name" value="APOLIPOPROTEIN C-I"/>
    <property type="match status" value="1"/>
</dbReference>
<feature type="chain" id="PRO_5039944498" evidence="7">
    <location>
        <begin position="20"/>
        <end position="94"/>
    </location>
</feature>
<dbReference type="OMA" id="CVLTECK"/>
<comment type="subcellular location">
    <subcellularLocation>
        <location evidence="1">Secreted</location>
    </subcellularLocation>
</comment>
<dbReference type="Pfam" id="PF04691">
    <property type="entry name" value="ApoC-I"/>
    <property type="match status" value="1"/>
</dbReference>
<keyword evidence="6" id="KW-0445">Lipid transport</keyword>
<dbReference type="GO" id="GO:0034361">
    <property type="term" value="C:very-low-density lipoprotein particle"/>
    <property type="evidence" value="ECO:0007669"/>
    <property type="project" value="TreeGrafter"/>
</dbReference>
<organism evidence="8 9">
    <name type="scientific">Python bivittatus</name>
    <name type="common">Burmese python</name>
    <name type="synonym">Python molurus bivittatus</name>
    <dbReference type="NCBI Taxonomy" id="176946"/>
    <lineage>
        <taxon>Eukaryota</taxon>
        <taxon>Metazoa</taxon>
        <taxon>Chordata</taxon>
        <taxon>Craniata</taxon>
        <taxon>Vertebrata</taxon>
        <taxon>Euteleostomi</taxon>
        <taxon>Lepidosauria</taxon>
        <taxon>Squamata</taxon>
        <taxon>Bifurcata</taxon>
        <taxon>Unidentata</taxon>
        <taxon>Episquamata</taxon>
        <taxon>Toxicofera</taxon>
        <taxon>Serpentes</taxon>
        <taxon>Henophidia</taxon>
        <taxon>Pythonidae</taxon>
        <taxon>Python</taxon>
    </lineage>
</organism>
<evidence type="ECO:0000256" key="3">
    <source>
        <dbReference type="ARBA" id="ARBA00022448"/>
    </source>
</evidence>
<evidence type="ECO:0000256" key="2">
    <source>
        <dbReference type="ARBA" id="ARBA00009204"/>
    </source>
</evidence>
<dbReference type="Proteomes" id="UP000695026">
    <property type="component" value="Unplaced"/>
</dbReference>
<dbReference type="KEGG" id="pbi:103047971"/>
<dbReference type="GO" id="GO:0050995">
    <property type="term" value="P:negative regulation of lipid catabolic process"/>
    <property type="evidence" value="ECO:0007669"/>
    <property type="project" value="TreeGrafter"/>
</dbReference>
<dbReference type="GO" id="GO:0006641">
    <property type="term" value="P:triglyceride metabolic process"/>
    <property type="evidence" value="ECO:0007669"/>
    <property type="project" value="TreeGrafter"/>
</dbReference>
<comment type="similarity">
    <text evidence="2">Belongs to the apolipoprotein C1 family.</text>
</comment>
<keyword evidence="5 7" id="KW-0732">Signal</keyword>
<proteinExistence type="inferred from homology"/>
<dbReference type="GO" id="GO:0032375">
    <property type="term" value="P:negative regulation of cholesterol transport"/>
    <property type="evidence" value="ECO:0007669"/>
    <property type="project" value="TreeGrafter"/>
</dbReference>
<dbReference type="GO" id="GO:0042157">
    <property type="term" value="P:lipoprotein metabolic process"/>
    <property type="evidence" value="ECO:0007669"/>
    <property type="project" value="InterPro"/>
</dbReference>
<dbReference type="GO" id="GO:0034364">
    <property type="term" value="C:high-density lipoprotein particle"/>
    <property type="evidence" value="ECO:0007669"/>
    <property type="project" value="TreeGrafter"/>
</dbReference>
<evidence type="ECO:0000313" key="8">
    <source>
        <dbReference type="Proteomes" id="UP000695026"/>
    </source>
</evidence>
<sequence>MRLVVSVAVVLIALSAAVADTAEDVEKELTMAQKFEKFQQDVQTFVDNVGEKTKSAFLELHNSEFSNKTRNWLSETFRKLKKNFEPITSSEGSD</sequence>
<dbReference type="PANTHER" id="PTHR16565">
    <property type="entry name" value="APOLIPOPROTEIN C-I"/>
    <property type="match status" value="1"/>
</dbReference>
<evidence type="ECO:0000256" key="4">
    <source>
        <dbReference type="ARBA" id="ARBA00022525"/>
    </source>
</evidence>
<name>A0A9F2MW83_PYTBI</name>